<name>A0A834CIK8_ORYME</name>
<protein>
    <submittedName>
        <fullName evidence="1">Uncharacterized protein</fullName>
    </submittedName>
</protein>
<evidence type="ECO:0000313" key="2">
    <source>
        <dbReference type="Proteomes" id="UP000646548"/>
    </source>
</evidence>
<accession>A0A834CIK8</accession>
<dbReference type="AlphaFoldDB" id="A0A834CIK8"/>
<dbReference type="EMBL" id="WKFB01000277">
    <property type="protein sequence ID" value="KAF6728559.1"/>
    <property type="molecule type" value="Genomic_DNA"/>
</dbReference>
<proteinExistence type="predicted"/>
<evidence type="ECO:0000313" key="1">
    <source>
        <dbReference type="EMBL" id="KAF6728559.1"/>
    </source>
</evidence>
<dbReference type="Proteomes" id="UP000646548">
    <property type="component" value="Unassembled WGS sequence"/>
</dbReference>
<reference evidence="1" key="1">
    <citation type="journal article" name="BMC Genomics">
        <title>Long-read sequencing and de novo genome assembly of marine medaka (Oryzias melastigma).</title>
        <authorList>
            <person name="Liang P."/>
            <person name="Saqib H.S.A."/>
            <person name="Ni X."/>
            <person name="Shen Y."/>
        </authorList>
    </citation>
    <scope>NUCLEOTIDE SEQUENCE</scope>
    <source>
        <strain evidence="1">Bigg-433</strain>
    </source>
</reference>
<sequence>MSSADWSGFPRLPVPLHRLMGGSHAAVPVASVRQWTPSPASSVLSQHYFKHANESCRTSREGGTAEPLFTLGACSEGLGPLRLQVALMSRGLNAV</sequence>
<comment type="caution">
    <text evidence="1">The sequence shown here is derived from an EMBL/GenBank/DDBJ whole genome shotgun (WGS) entry which is preliminary data.</text>
</comment>
<organism evidence="1 2">
    <name type="scientific">Oryzias melastigma</name>
    <name type="common">Marine medaka</name>
    <dbReference type="NCBI Taxonomy" id="30732"/>
    <lineage>
        <taxon>Eukaryota</taxon>
        <taxon>Metazoa</taxon>
        <taxon>Chordata</taxon>
        <taxon>Craniata</taxon>
        <taxon>Vertebrata</taxon>
        <taxon>Euteleostomi</taxon>
        <taxon>Actinopterygii</taxon>
        <taxon>Neopterygii</taxon>
        <taxon>Teleostei</taxon>
        <taxon>Neoteleostei</taxon>
        <taxon>Acanthomorphata</taxon>
        <taxon>Ovalentaria</taxon>
        <taxon>Atherinomorphae</taxon>
        <taxon>Beloniformes</taxon>
        <taxon>Adrianichthyidae</taxon>
        <taxon>Oryziinae</taxon>
        <taxon>Oryzias</taxon>
    </lineage>
</organism>
<gene>
    <name evidence="1" type="ORF">FQA47_025548</name>
</gene>